<proteinExistence type="predicted"/>
<evidence type="ECO:0000256" key="1">
    <source>
        <dbReference type="ARBA" id="ARBA00022679"/>
    </source>
</evidence>
<feature type="domain" description="Glycosyl transferase family 1" evidence="2">
    <location>
        <begin position="194"/>
        <end position="276"/>
    </location>
</feature>
<dbReference type="PANTHER" id="PTHR46401:SF2">
    <property type="entry name" value="GLYCOSYLTRANSFERASE WBBK-RELATED"/>
    <property type="match status" value="1"/>
</dbReference>
<dbReference type="CDD" id="cd03801">
    <property type="entry name" value="GT4_PimA-like"/>
    <property type="match status" value="1"/>
</dbReference>
<dbReference type="GO" id="GO:0016757">
    <property type="term" value="F:glycosyltransferase activity"/>
    <property type="evidence" value="ECO:0007669"/>
    <property type="project" value="InterPro"/>
</dbReference>
<sequence>MTLHILYNFRDEPWGGGNQFLKALRAEWREQGCYAESAEEADVVFFNSYPFRAEHFFLDLYRLKKSFPNKRIVYRLNGPISYIRNQDKTIDRIIKWFNSLLADGIIFQSNWCKERNNTLFGITSKNETVIHNAPDDSVFFSESEKQLHTPVRLIATSWSNNRRKGFDVYQYLDEHLDFSRYQMTFVGNSPISFNNIHVIEAVSSEKLAAILKDHDIFITASQTDPCSNALIEALNSGLPAVTLNDGGHPELVQHGGELFTSTHDVIAAIDRVRDAYQMYRSTLPTFSIKDTADAYKIFAEQLQGEPKQVNLNTRLSFLLMMTYVFLWKTLRKPRALWKHLWTT</sequence>
<name>A0A2M7XBN4_9BACT</name>
<dbReference type="InterPro" id="IPR001296">
    <property type="entry name" value="Glyco_trans_1"/>
</dbReference>
<organism evidence="3 4">
    <name type="scientific">Candidatus Uhrbacteria bacterium CG_4_9_14_3_um_filter_50_9</name>
    <dbReference type="NCBI Taxonomy" id="1975035"/>
    <lineage>
        <taxon>Bacteria</taxon>
        <taxon>Candidatus Uhriibacteriota</taxon>
    </lineage>
</organism>
<dbReference type="Gene3D" id="3.40.50.2000">
    <property type="entry name" value="Glycogen Phosphorylase B"/>
    <property type="match status" value="2"/>
</dbReference>
<dbReference type="Proteomes" id="UP000229385">
    <property type="component" value="Unassembled WGS sequence"/>
</dbReference>
<protein>
    <recommendedName>
        <fullName evidence="2">Glycosyl transferase family 1 domain-containing protein</fullName>
    </recommendedName>
</protein>
<keyword evidence="1" id="KW-0808">Transferase</keyword>
<evidence type="ECO:0000259" key="2">
    <source>
        <dbReference type="Pfam" id="PF00534"/>
    </source>
</evidence>
<dbReference type="Pfam" id="PF00534">
    <property type="entry name" value="Glycos_transf_1"/>
    <property type="match status" value="1"/>
</dbReference>
<dbReference type="EMBL" id="PFWU01000044">
    <property type="protein sequence ID" value="PJA45308.1"/>
    <property type="molecule type" value="Genomic_DNA"/>
</dbReference>
<dbReference type="SUPFAM" id="SSF53756">
    <property type="entry name" value="UDP-Glycosyltransferase/glycogen phosphorylase"/>
    <property type="match status" value="1"/>
</dbReference>
<dbReference type="PANTHER" id="PTHR46401">
    <property type="entry name" value="GLYCOSYLTRANSFERASE WBBK-RELATED"/>
    <property type="match status" value="1"/>
</dbReference>
<comment type="caution">
    <text evidence="3">The sequence shown here is derived from an EMBL/GenBank/DDBJ whole genome shotgun (WGS) entry which is preliminary data.</text>
</comment>
<accession>A0A2M7XBN4</accession>
<evidence type="ECO:0000313" key="4">
    <source>
        <dbReference type="Proteomes" id="UP000229385"/>
    </source>
</evidence>
<dbReference type="GO" id="GO:0009103">
    <property type="term" value="P:lipopolysaccharide biosynthetic process"/>
    <property type="evidence" value="ECO:0007669"/>
    <property type="project" value="TreeGrafter"/>
</dbReference>
<gene>
    <name evidence="3" type="ORF">CO174_03945</name>
</gene>
<dbReference type="AlphaFoldDB" id="A0A2M7XBN4"/>
<reference evidence="4" key="1">
    <citation type="submission" date="2017-09" db="EMBL/GenBank/DDBJ databases">
        <title>Depth-based differentiation of microbial function through sediment-hosted aquifers and enrichment of novel symbionts in the deep terrestrial subsurface.</title>
        <authorList>
            <person name="Probst A.J."/>
            <person name="Ladd B."/>
            <person name="Jarett J.K."/>
            <person name="Geller-Mcgrath D.E."/>
            <person name="Sieber C.M.K."/>
            <person name="Emerson J.B."/>
            <person name="Anantharaman K."/>
            <person name="Thomas B.C."/>
            <person name="Malmstrom R."/>
            <person name="Stieglmeier M."/>
            <person name="Klingl A."/>
            <person name="Woyke T."/>
            <person name="Ryan C.M."/>
            <person name="Banfield J.F."/>
        </authorList>
    </citation>
    <scope>NUCLEOTIDE SEQUENCE [LARGE SCALE GENOMIC DNA]</scope>
</reference>
<evidence type="ECO:0000313" key="3">
    <source>
        <dbReference type="EMBL" id="PJA45308.1"/>
    </source>
</evidence>